<dbReference type="RefSeq" id="WP_160597746.1">
    <property type="nucleotide sequence ID" value="NZ_WTYS01000001.1"/>
</dbReference>
<comment type="caution">
    <text evidence="3">The sequence shown here is derived from an EMBL/GenBank/DDBJ whole genome shotgun (WGS) entry which is preliminary data.</text>
</comment>
<dbReference type="AlphaFoldDB" id="A0A6I4SLB8"/>
<evidence type="ECO:0000256" key="1">
    <source>
        <dbReference type="SAM" id="SignalP"/>
    </source>
</evidence>
<reference evidence="3 4" key="1">
    <citation type="submission" date="2019-12" db="EMBL/GenBank/DDBJ databases">
        <title>Genomic-based taxomic classification of the family Erythrobacteraceae.</title>
        <authorList>
            <person name="Xu L."/>
        </authorList>
    </citation>
    <scope>NUCLEOTIDE SEQUENCE [LARGE SCALE GENOMIC DNA]</scope>
    <source>
        <strain evidence="3 4">JCM 17802</strain>
    </source>
</reference>
<dbReference type="Gene3D" id="1.10.40.110">
    <property type="match status" value="1"/>
</dbReference>
<dbReference type="OrthoDB" id="8478320at2"/>
<dbReference type="EMBL" id="WTYS01000001">
    <property type="protein sequence ID" value="MXO56559.1"/>
    <property type="molecule type" value="Genomic_DNA"/>
</dbReference>
<dbReference type="Pfam" id="PF13462">
    <property type="entry name" value="Thioredoxin_4"/>
    <property type="match status" value="1"/>
</dbReference>
<evidence type="ECO:0000313" key="4">
    <source>
        <dbReference type="Proteomes" id="UP000468943"/>
    </source>
</evidence>
<protein>
    <submittedName>
        <fullName evidence="3">Thioredoxin domain-containing protein</fullName>
    </submittedName>
</protein>
<dbReference type="Proteomes" id="UP000468943">
    <property type="component" value="Unassembled WGS sequence"/>
</dbReference>
<keyword evidence="4" id="KW-1185">Reference proteome</keyword>
<feature type="domain" description="Thioredoxin-like fold" evidence="2">
    <location>
        <begin position="36"/>
        <end position="218"/>
    </location>
</feature>
<organism evidence="3 4">
    <name type="scientific">Pontixanthobacter gangjinensis</name>
    <dbReference type="NCBI Taxonomy" id="1028742"/>
    <lineage>
        <taxon>Bacteria</taxon>
        <taxon>Pseudomonadati</taxon>
        <taxon>Pseudomonadota</taxon>
        <taxon>Alphaproteobacteria</taxon>
        <taxon>Sphingomonadales</taxon>
        <taxon>Erythrobacteraceae</taxon>
        <taxon>Pontixanthobacter</taxon>
    </lineage>
</organism>
<name>A0A6I4SLB8_9SPHN</name>
<feature type="signal peptide" evidence="1">
    <location>
        <begin position="1"/>
        <end position="24"/>
    </location>
</feature>
<evidence type="ECO:0000313" key="3">
    <source>
        <dbReference type="EMBL" id="MXO56559.1"/>
    </source>
</evidence>
<keyword evidence="1" id="KW-0732">Signal</keyword>
<feature type="chain" id="PRO_5026013493" evidence="1">
    <location>
        <begin position="25"/>
        <end position="225"/>
    </location>
</feature>
<dbReference type="InterPro" id="IPR012336">
    <property type="entry name" value="Thioredoxin-like_fold"/>
</dbReference>
<dbReference type="SUPFAM" id="SSF52833">
    <property type="entry name" value="Thioredoxin-like"/>
    <property type="match status" value="1"/>
</dbReference>
<evidence type="ECO:0000259" key="2">
    <source>
        <dbReference type="Pfam" id="PF13462"/>
    </source>
</evidence>
<sequence>MTLKKFLRAAAVSAVAIITIGASGNWNTTVVQTDRGYQIGNQDAEVTLTEFVSYTCSHCATFTRQGEPALQIAYIGSGKVKFEIRPIIRNDLDLTAALAIQCGEPDKYVRNHTLFMVTQDSWLQVASTSTRAQQQRWMVADRASARRSIASDFGFYQMMETRGYSRTDLDRCLSDEVEAKRLEANTTADFAEFGIKGTPSFAINGELQAGVHNWPALEPVLNSKF</sequence>
<dbReference type="Gene3D" id="3.40.30.10">
    <property type="entry name" value="Glutaredoxin"/>
    <property type="match status" value="1"/>
</dbReference>
<gene>
    <name evidence="3" type="ORF">GRI36_06655</name>
</gene>
<proteinExistence type="predicted"/>
<accession>A0A6I4SLB8</accession>
<dbReference type="InterPro" id="IPR036249">
    <property type="entry name" value="Thioredoxin-like_sf"/>
</dbReference>